<dbReference type="AlphaFoldDB" id="A0A0G4MPB5"/>
<feature type="transmembrane region" description="Helical" evidence="6">
    <location>
        <begin position="213"/>
        <end position="230"/>
    </location>
</feature>
<dbReference type="GO" id="GO:0005634">
    <property type="term" value="C:nucleus"/>
    <property type="evidence" value="ECO:0007669"/>
    <property type="project" value="UniProtKB-SubCell"/>
</dbReference>
<protein>
    <recommendedName>
        <fullName evidence="7">EXS domain-containing protein</fullName>
    </recommendedName>
</protein>
<comment type="subcellular location">
    <subcellularLocation>
        <location evidence="1">Membrane</location>
        <topology evidence="1">Multi-pass membrane protein</topology>
    </subcellularLocation>
</comment>
<dbReference type="PROSITE" id="PS51380">
    <property type="entry name" value="EXS"/>
    <property type="match status" value="1"/>
</dbReference>
<evidence type="ECO:0000256" key="6">
    <source>
        <dbReference type="SAM" id="Phobius"/>
    </source>
</evidence>
<evidence type="ECO:0000256" key="3">
    <source>
        <dbReference type="ARBA" id="ARBA00022989"/>
    </source>
</evidence>
<feature type="transmembrane region" description="Helical" evidence="6">
    <location>
        <begin position="129"/>
        <end position="146"/>
    </location>
</feature>
<dbReference type="STRING" id="100787.A0A0G4MPB5"/>
<organism evidence="8 9">
    <name type="scientific">Verticillium longisporum</name>
    <name type="common">Verticillium dahliae var. longisporum</name>
    <dbReference type="NCBI Taxonomy" id="100787"/>
    <lineage>
        <taxon>Eukaryota</taxon>
        <taxon>Fungi</taxon>
        <taxon>Dikarya</taxon>
        <taxon>Ascomycota</taxon>
        <taxon>Pezizomycotina</taxon>
        <taxon>Sordariomycetes</taxon>
        <taxon>Hypocreomycetidae</taxon>
        <taxon>Glomerellales</taxon>
        <taxon>Plectosphaerellaceae</taxon>
        <taxon>Verticillium</taxon>
    </lineage>
</organism>
<dbReference type="InterPro" id="IPR004342">
    <property type="entry name" value="EXS_C"/>
</dbReference>
<keyword evidence="3 6" id="KW-1133">Transmembrane helix</keyword>
<accession>A0A0G4MPB5</accession>
<dbReference type="CDD" id="cd21788">
    <property type="entry name" value="Rad21_Rec8_M_SpRad21p-like"/>
    <property type="match status" value="1"/>
</dbReference>
<dbReference type="InterPro" id="IPR039781">
    <property type="entry name" value="Rad21/Rec8-like"/>
</dbReference>
<dbReference type="Proteomes" id="UP000044602">
    <property type="component" value="Unassembled WGS sequence"/>
</dbReference>
<evidence type="ECO:0000256" key="2">
    <source>
        <dbReference type="ARBA" id="ARBA00022692"/>
    </source>
</evidence>
<feature type="non-terminal residue" evidence="8">
    <location>
        <position position="1011"/>
    </location>
</feature>
<feature type="region of interest" description="Disordered" evidence="5">
    <location>
        <begin position="778"/>
        <end position="814"/>
    </location>
</feature>
<dbReference type="GO" id="GO:0016020">
    <property type="term" value="C:membrane"/>
    <property type="evidence" value="ECO:0007669"/>
    <property type="project" value="UniProtKB-SubCell"/>
</dbReference>
<dbReference type="PANTHER" id="PTHR12585">
    <property type="entry name" value="SCC1 / RAD21 FAMILY MEMBER"/>
    <property type="match status" value="1"/>
</dbReference>
<evidence type="ECO:0000256" key="5">
    <source>
        <dbReference type="SAM" id="MobiDB-lite"/>
    </source>
</evidence>
<keyword evidence="4 6" id="KW-0472">Membrane</keyword>
<name>A0A0G4MPB5_VERLO</name>
<sequence>DWDLTLFAPARERSAPDHPFGLRRRLLFYPPLVYYLVMGLDLMLRCTWALKLSPHLDRLTDFESSIFLIQFLEVFRRWVWIFFRVETEWIRNSPTGLGVDDILLGDYQAMDGDPKVESGLDSFSLTFPLPYRVGFIIILAVWGWGINLQYLTRAKIDVPSLIKYPARTSATQPAHHLSTYRLATVLSALFSFSITIFWLFTRRNPELVIQYDWMPMTFLVATVGVFFFPLRTFTHHGRTRFLQTLRRVSIGGIAQAQDGKFGDILLADALTSYAKVLADLYVTLCMFFTPNGASTARPDRGCGGAVMVPLIMAVPSAIRLRQCLTEYFRVRRAPYKESTGWGGQHLANAAKPHQTLAAAMFYSEALLQKSGPLARVWLSANLEKRLSKTHILQSNLQDSVEAIIMPSQAPMALRLSGQLLLGVVRIYSRKARYLLDDCNEASMKIKMAFRSSDNHDIPEGTLHITNREALMLPDKITPHDNLELPPAPDATWLLSQLGDDVIAQPMGRKGRASNRDINLQEDFNNSQFLQDSTPMDIDLVMGDGDMIELDLDFGDGDDNLTRIEKSIEMGRDAPDARPAEDDVFSELDVTARQKDLPGREESLALDFGDGEPRIADNDGDITMGMDDADFHFNDVDHSELPAPLAQPDINRARISESPLSDIDENITARLNEEVSQWQNADLYEPTEEQDQSLVRHTQRARKRKVLVPDDQTMLSSNAIKEQQANRDNILKPQSFLPRDPFVLALVDMQKSGGFVSNILLDGRSAAWAPELRGLLSFGPGRAPELKRKRDSGIADMESDNDNAASKSPRLEIGEDDDFAVGDAGLNRSSIVADDGTVLEIAADDDDMGLQMGDDDGQTGEIEGNTIPAFDDTVAPIVHPQDSGPVSLGTKHAVHILRDLFGADAENDDEKRSKTSVVFQDLLPEKRTTKADATKMFFECLHALVGNVVGEAVKLLALAQRAARDVEARAQGGVVVADGLALVEDALLVGGVAGALALVGVEEELQARDAAV</sequence>
<dbReference type="EMBL" id="CVQH01023739">
    <property type="protein sequence ID" value="CRK35875.1"/>
    <property type="molecule type" value="Genomic_DNA"/>
</dbReference>
<evidence type="ECO:0000313" key="8">
    <source>
        <dbReference type="EMBL" id="CRK35875.1"/>
    </source>
</evidence>
<dbReference type="GO" id="GO:0007064">
    <property type="term" value="P:mitotic sister chromatid cohesion"/>
    <property type="evidence" value="ECO:0007669"/>
    <property type="project" value="TreeGrafter"/>
</dbReference>
<proteinExistence type="predicted"/>
<gene>
    <name evidence="8" type="ORF">BN1708_016487</name>
</gene>
<evidence type="ECO:0000256" key="1">
    <source>
        <dbReference type="ARBA" id="ARBA00004141"/>
    </source>
</evidence>
<evidence type="ECO:0000256" key="4">
    <source>
        <dbReference type="ARBA" id="ARBA00023136"/>
    </source>
</evidence>
<keyword evidence="9" id="KW-1185">Reference proteome</keyword>
<keyword evidence="2 6" id="KW-0812">Transmembrane</keyword>
<feature type="transmembrane region" description="Helical" evidence="6">
    <location>
        <begin position="182"/>
        <end position="201"/>
    </location>
</feature>
<feature type="domain" description="EXS" evidence="7">
    <location>
        <begin position="1"/>
        <end position="116"/>
    </location>
</feature>
<feature type="non-terminal residue" evidence="8">
    <location>
        <position position="1"/>
    </location>
</feature>
<dbReference type="GO" id="GO:1990414">
    <property type="term" value="P:replication-born double-strand break repair via sister chromatid exchange"/>
    <property type="evidence" value="ECO:0007669"/>
    <property type="project" value="TreeGrafter"/>
</dbReference>
<dbReference type="Pfam" id="PF03124">
    <property type="entry name" value="EXS"/>
    <property type="match status" value="2"/>
</dbReference>
<dbReference type="PANTHER" id="PTHR12585:SF69">
    <property type="entry name" value="FI11703P"/>
    <property type="match status" value="1"/>
</dbReference>
<evidence type="ECO:0000259" key="7">
    <source>
        <dbReference type="PROSITE" id="PS51380"/>
    </source>
</evidence>
<reference evidence="9" key="1">
    <citation type="submission" date="2015-05" db="EMBL/GenBank/DDBJ databases">
        <authorList>
            <person name="Fogelqvist Johan"/>
        </authorList>
    </citation>
    <scope>NUCLEOTIDE SEQUENCE [LARGE SCALE GENOMIC DNA]</scope>
</reference>
<dbReference type="GO" id="GO:0030892">
    <property type="term" value="C:mitotic cohesin complex"/>
    <property type="evidence" value="ECO:0007669"/>
    <property type="project" value="TreeGrafter"/>
</dbReference>
<dbReference type="GO" id="GO:0003682">
    <property type="term" value="F:chromatin binding"/>
    <property type="evidence" value="ECO:0007669"/>
    <property type="project" value="TreeGrafter"/>
</dbReference>
<feature type="compositionally biased region" description="Basic and acidic residues" evidence="5">
    <location>
        <begin position="783"/>
        <end position="792"/>
    </location>
</feature>
<evidence type="ECO:0000313" key="9">
    <source>
        <dbReference type="Proteomes" id="UP000044602"/>
    </source>
</evidence>
<feature type="transmembrane region" description="Helical" evidence="6">
    <location>
        <begin position="26"/>
        <end position="44"/>
    </location>
</feature>